<dbReference type="InterPro" id="IPR001482">
    <property type="entry name" value="T2SS/T4SS_dom"/>
</dbReference>
<keyword evidence="2" id="KW-0547">Nucleotide-binding</keyword>
<evidence type="ECO:0000313" key="5">
    <source>
        <dbReference type="EMBL" id="VFS71791.1"/>
    </source>
</evidence>
<sequence>MKNEQLLTLCQRHHAVLLFNGPDELGIAVVGSPAGELMDSLRFATQKRVDIECWDQERMDKYRQKSSSVNLPVLHDDANNPVELLNQLFQQAQLQRASDIHFEPTEHHLRIRLRVDGVLHTLSTASLLLMTPLVARLKVLGSLDIAERRLPQDGQFTVEISGAPLSFRISTLPCRYGEKVVLRLLHKVEQALDLQGLGMSPEALVQFQSALNQPQGLILVTGPTGSGKTVTLYSALQSRNSSDVNICSVEDPVEIPLDGLNQTQVNVRAGLTFQSVLRSLLRQDPDIVMVGEIRDNETAEIAIKAAQTGHLVLSTLHTNSTVETLVRLEQMGVARWMVSSALLMVVAQRLVRKLCPHCRVEVQGGYTLPLALWPRALPHWAAPGCSHCYHGYHGRLALFEVLPLTPTLRQSILHGSSPSELMQRARQEGMNTLFESGCLAVEQGLTTQEELLRVLGMPQDA</sequence>
<evidence type="ECO:0000256" key="2">
    <source>
        <dbReference type="ARBA" id="ARBA00022741"/>
    </source>
</evidence>
<dbReference type="PROSITE" id="PS00662">
    <property type="entry name" value="T2SP_E"/>
    <property type="match status" value="1"/>
</dbReference>
<keyword evidence="3" id="KW-0067">ATP-binding</keyword>
<dbReference type="NCBIfam" id="NF007755">
    <property type="entry name" value="PRK10436.1"/>
    <property type="match status" value="1"/>
</dbReference>
<dbReference type="CDD" id="cd01129">
    <property type="entry name" value="PulE-GspE-like"/>
    <property type="match status" value="1"/>
</dbReference>
<dbReference type="Gene3D" id="3.40.50.300">
    <property type="entry name" value="P-loop containing nucleotide triphosphate hydrolases"/>
    <property type="match status" value="1"/>
</dbReference>
<dbReference type="AlphaFoldDB" id="A0A485BG13"/>
<feature type="domain" description="Bacterial type II secretion system protein E" evidence="4">
    <location>
        <begin position="281"/>
        <end position="295"/>
    </location>
</feature>
<dbReference type="PANTHER" id="PTHR30258:SF1">
    <property type="entry name" value="PROTEIN TRANSPORT PROTEIN HOFB HOMOLOG"/>
    <property type="match status" value="1"/>
</dbReference>
<reference evidence="5 6" key="1">
    <citation type="submission" date="2019-03" db="EMBL/GenBank/DDBJ databases">
        <authorList>
            <consortium name="Pathogen Informatics"/>
        </authorList>
    </citation>
    <scope>NUCLEOTIDE SEQUENCE [LARGE SCALE GENOMIC DNA]</scope>
    <source>
        <strain evidence="5 6">NCTC12993</strain>
    </source>
</reference>
<proteinExistence type="inferred from homology"/>
<dbReference type="EMBL" id="CAADJD010000021">
    <property type="protein sequence ID" value="VFS71791.1"/>
    <property type="molecule type" value="Genomic_DNA"/>
</dbReference>
<dbReference type="GO" id="GO:0005524">
    <property type="term" value="F:ATP binding"/>
    <property type="evidence" value="ECO:0007669"/>
    <property type="project" value="UniProtKB-KW"/>
</dbReference>
<name>A0A485BG13_KLUCR</name>
<organism evidence="5 6">
    <name type="scientific">Kluyvera cryocrescens</name>
    <name type="common">Kluyvera citrophila</name>
    <dbReference type="NCBI Taxonomy" id="580"/>
    <lineage>
        <taxon>Bacteria</taxon>
        <taxon>Pseudomonadati</taxon>
        <taxon>Pseudomonadota</taxon>
        <taxon>Gammaproteobacteria</taxon>
        <taxon>Enterobacterales</taxon>
        <taxon>Enterobacteriaceae</taxon>
        <taxon>Kluyvera</taxon>
    </lineage>
</organism>
<evidence type="ECO:0000256" key="3">
    <source>
        <dbReference type="ARBA" id="ARBA00022840"/>
    </source>
</evidence>
<dbReference type="Gene3D" id="3.30.450.90">
    <property type="match status" value="1"/>
</dbReference>
<dbReference type="InterPro" id="IPR027417">
    <property type="entry name" value="P-loop_NTPase"/>
</dbReference>
<dbReference type="GO" id="GO:0016887">
    <property type="term" value="F:ATP hydrolysis activity"/>
    <property type="evidence" value="ECO:0007669"/>
    <property type="project" value="TreeGrafter"/>
</dbReference>
<keyword evidence="6" id="KW-1185">Reference proteome</keyword>
<comment type="similarity">
    <text evidence="1">Belongs to the GSP E family.</text>
</comment>
<evidence type="ECO:0000256" key="1">
    <source>
        <dbReference type="ARBA" id="ARBA00006611"/>
    </source>
</evidence>
<dbReference type="Pfam" id="PF00437">
    <property type="entry name" value="T2SSE"/>
    <property type="match status" value="1"/>
</dbReference>
<dbReference type="SUPFAM" id="SSF52540">
    <property type="entry name" value="P-loop containing nucleoside triphosphate hydrolases"/>
    <property type="match status" value="1"/>
</dbReference>
<dbReference type="FunFam" id="3.40.50.300:FF:000398">
    <property type="entry name" value="Type IV pilus assembly ATPase PilB"/>
    <property type="match status" value="1"/>
</dbReference>
<dbReference type="PANTHER" id="PTHR30258">
    <property type="entry name" value="TYPE II SECRETION SYSTEM PROTEIN GSPE-RELATED"/>
    <property type="match status" value="1"/>
</dbReference>
<evidence type="ECO:0000259" key="4">
    <source>
        <dbReference type="PROSITE" id="PS00662"/>
    </source>
</evidence>
<evidence type="ECO:0000313" key="6">
    <source>
        <dbReference type="Proteomes" id="UP000401081"/>
    </source>
</evidence>
<dbReference type="GO" id="GO:0005886">
    <property type="term" value="C:plasma membrane"/>
    <property type="evidence" value="ECO:0007669"/>
    <property type="project" value="TreeGrafter"/>
</dbReference>
<gene>
    <name evidence="5" type="primary">epsE</name>
    <name evidence="5" type="ORF">NCTC12993_04737</name>
</gene>
<accession>A0A485BG13</accession>
<protein>
    <submittedName>
        <fullName evidence="5">Type II traffic warden ATPase</fullName>
    </submittedName>
</protein>
<dbReference type="Proteomes" id="UP000401081">
    <property type="component" value="Unassembled WGS sequence"/>
</dbReference>